<dbReference type="NCBIfam" id="TIGR02937">
    <property type="entry name" value="sigma70-ECF"/>
    <property type="match status" value="1"/>
</dbReference>
<dbReference type="PANTHER" id="PTHR43133">
    <property type="entry name" value="RNA POLYMERASE ECF-TYPE SIGMA FACTO"/>
    <property type="match status" value="1"/>
</dbReference>
<evidence type="ECO:0000256" key="4">
    <source>
        <dbReference type="ARBA" id="ARBA00023125"/>
    </source>
</evidence>
<dbReference type="PANTHER" id="PTHR43133:SF8">
    <property type="entry name" value="RNA POLYMERASE SIGMA FACTOR HI_1459-RELATED"/>
    <property type="match status" value="1"/>
</dbReference>
<comment type="similarity">
    <text evidence="1">Belongs to the sigma-70 factor family. ECF subfamily.</text>
</comment>
<evidence type="ECO:0000256" key="2">
    <source>
        <dbReference type="ARBA" id="ARBA00023015"/>
    </source>
</evidence>
<dbReference type="InterPro" id="IPR039425">
    <property type="entry name" value="RNA_pol_sigma-70-like"/>
</dbReference>
<dbReference type="InterPro" id="IPR007627">
    <property type="entry name" value="RNA_pol_sigma70_r2"/>
</dbReference>
<accession>A0A6C2CXV2</accession>
<evidence type="ECO:0000256" key="3">
    <source>
        <dbReference type="ARBA" id="ARBA00023082"/>
    </source>
</evidence>
<dbReference type="SUPFAM" id="SSF88659">
    <property type="entry name" value="Sigma3 and sigma4 domains of RNA polymerase sigma factors"/>
    <property type="match status" value="1"/>
</dbReference>
<dbReference type="AlphaFoldDB" id="A0A6C2CXV2"/>
<evidence type="ECO:0000313" key="10">
    <source>
        <dbReference type="Proteomes" id="UP000389128"/>
    </source>
</evidence>
<evidence type="ECO:0000313" key="9">
    <source>
        <dbReference type="EMBL" id="TYC58957.1"/>
    </source>
</evidence>
<feature type="domain" description="RNA polymerase sigma factor 70 region 4 type 2" evidence="8">
    <location>
        <begin position="99"/>
        <end position="151"/>
    </location>
</feature>
<dbReference type="EMBL" id="SDKK01000008">
    <property type="protein sequence ID" value="TYC58957.1"/>
    <property type="molecule type" value="Genomic_DNA"/>
</dbReference>
<dbReference type="SUPFAM" id="SSF88946">
    <property type="entry name" value="Sigma2 domain of RNA polymerase sigma factors"/>
    <property type="match status" value="1"/>
</dbReference>
<evidence type="ECO:0000256" key="6">
    <source>
        <dbReference type="NCBIfam" id="TIGR02959"/>
    </source>
</evidence>
<dbReference type="InterPro" id="IPR013324">
    <property type="entry name" value="RNA_pol_sigma_r3/r4-like"/>
</dbReference>
<evidence type="ECO:0000256" key="1">
    <source>
        <dbReference type="ARBA" id="ARBA00010641"/>
    </source>
</evidence>
<dbReference type="InterPro" id="IPR013325">
    <property type="entry name" value="RNA_pol_sigma_r2"/>
</dbReference>
<sequence length="179" mass="20009">MTASCLLAAWSNHEAELRRYLRHRLSDPDEADDLVQELFLRACRQGQAFCTVHNARAWLFEVARNLLMDHFRKTRVALPLPDNLATSEPDDAAVDLLAQCLPRVLSELSADDREALSLCDLGGMSQAAFAEMKGLSLPGAKSRVQRARERLREHMSQACQVQLDEAGHVCCFVPRPPAK</sequence>
<dbReference type="Pfam" id="PF04542">
    <property type="entry name" value="Sigma70_r2"/>
    <property type="match status" value="1"/>
</dbReference>
<evidence type="ECO:0000256" key="5">
    <source>
        <dbReference type="ARBA" id="ARBA00023163"/>
    </source>
</evidence>
<keyword evidence="5" id="KW-0804">Transcription</keyword>
<reference evidence="9 10" key="1">
    <citation type="submission" date="2019-01" db="EMBL/GenBank/DDBJ databases">
        <title>Zoogloea oleivorans genome sequencing and assembly.</title>
        <authorList>
            <person name="Tancsics A."/>
            <person name="Farkas M."/>
            <person name="Kriszt B."/>
            <person name="Maroti G."/>
            <person name="Horvath B."/>
        </authorList>
    </citation>
    <scope>NUCLEOTIDE SEQUENCE [LARGE SCALE GENOMIC DNA]</scope>
    <source>
        <strain evidence="9 10">Buc</strain>
    </source>
</reference>
<dbReference type="OrthoDB" id="9784272at2"/>
<evidence type="ECO:0000259" key="8">
    <source>
        <dbReference type="Pfam" id="PF08281"/>
    </source>
</evidence>
<dbReference type="InterPro" id="IPR013249">
    <property type="entry name" value="RNA_pol_sigma70_r4_t2"/>
</dbReference>
<dbReference type="InterPro" id="IPR036388">
    <property type="entry name" value="WH-like_DNA-bd_sf"/>
</dbReference>
<gene>
    <name evidence="9" type="primary">sigZ</name>
    <name evidence="9" type="ORF">ETQ85_09880</name>
</gene>
<name>A0A6C2CXV2_9RHOO</name>
<dbReference type="InterPro" id="IPR014304">
    <property type="entry name" value="RNA_pol_sigma-Z"/>
</dbReference>
<dbReference type="Proteomes" id="UP000389128">
    <property type="component" value="Unassembled WGS sequence"/>
</dbReference>
<dbReference type="GO" id="GO:0006352">
    <property type="term" value="P:DNA-templated transcription initiation"/>
    <property type="evidence" value="ECO:0007669"/>
    <property type="project" value="InterPro"/>
</dbReference>
<comment type="caution">
    <text evidence="9">The sequence shown here is derived from an EMBL/GenBank/DDBJ whole genome shotgun (WGS) entry which is preliminary data.</text>
</comment>
<keyword evidence="3" id="KW-0731">Sigma factor</keyword>
<keyword evidence="4" id="KW-0238">DNA-binding</keyword>
<dbReference type="GO" id="GO:0003677">
    <property type="term" value="F:DNA binding"/>
    <property type="evidence" value="ECO:0007669"/>
    <property type="project" value="UniProtKB-KW"/>
</dbReference>
<proteinExistence type="inferred from homology"/>
<evidence type="ECO:0000259" key="7">
    <source>
        <dbReference type="Pfam" id="PF04542"/>
    </source>
</evidence>
<dbReference type="Gene3D" id="1.10.1740.10">
    <property type="match status" value="1"/>
</dbReference>
<keyword evidence="10" id="KW-1185">Reference proteome</keyword>
<organism evidence="9 10">
    <name type="scientific">Zoogloea oleivorans</name>
    <dbReference type="NCBI Taxonomy" id="1552750"/>
    <lineage>
        <taxon>Bacteria</taxon>
        <taxon>Pseudomonadati</taxon>
        <taxon>Pseudomonadota</taxon>
        <taxon>Betaproteobacteria</taxon>
        <taxon>Rhodocyclales</taxon>
        <taxon>Zoogloeaceae</taxon>
        <taxon>Zoogloea</taxon>
    </lineage>
</organism>
<dbReference type="GO" id="GO:0016987">
    <property type="term" value="F:sigma factor activity"/>
    <property type="evidence" value="ECO:0007669"/>
    <property type="project" value="UniProtKB-KW"/>
</dbReference>
<dbReference type="InterPro" id="IPR014284">
    <property type="entry name" value="RNA_pol_sigma-70_dom"/>
</dbReference>
<dbReference type="Pfam" id="PF08281">
    <property type="entry name" value="Sigma70_r4_2"/>
    <property type="match status" value="1"/>
</dbReference>
<keyword evidence="2" id="KW-0805">Transcription regulation</keyword>
<dbReference type="Gene3D" id="1.10.10.10">
    <property type="entry name" value="Winged helix-like DNA-binding domain superfamily/Winged helix DNA-binding domain"/>
    <property type="match status" value="1"/>
</dbReference>
<feature type="domain" description="RNA polymerase sigma-70 region 2" evidence="7">
    <location>
        <begin position="13"/>
        <end position="75"/>
    </location>
</feature>
<dbReference type="NCBIfam" id="TIGR02959">
    <property type="entry name" value="SigZ"/>
    <property type="match status" value="1"/>
</dbReference>
<protein>
    <recommendedName>
        <fullName evidence="6">RNA polymerase sigma factor SigZ</fullName>
    </recommendedName>
</protein>